<dbReference type="PROSITE" id="PS51832">
    <property type="entry name" value="HD_GYP"/>
    <property type="match status" value="1"/>
</dbReference>
<dbReference type="InterPro" id="IPR003018">
    <property type="entry name" value="GAF"/>
</dbReference>
<organism evidence="9">
    <name type="scientific">hydrothermal vent metagenome</name>
    <dbReference type="NCBI Taxonomy" id="652676"/>
    <lineage>
        <taxon>unclassified sequences</taxon>
        <taxon>metagenomes</taxon>
        <taxon>ecological metagenomes</taxon>
    </lineage>
</organism>
<keyword evidence="4" id="KW-0808">Transferase</keyword>
<dbReference type="InterPro" id="IPR037522">
    <property type="entry name" value="HD_GYP_dom"/>
</dbReference>
<dbReference type="SUPFAM" id="SSF55781">
    <property type="entry name" value="GAF domain-like"/>
    <property type="match status" value="2"/>
</dbReference>
<dbReference type="Pfam" id="PF13487">
    <property type="entry name" value="HD_5"/>
    <property type="match status" value="1"/>
</dbReference>
<dbReference type="Pfam" id="PF01590">
    <property type="entry name" value="GAF"/>
    <property type="match status" value="1"/>
</dbReference>
<dbReference type="CDD" id="cd00077">
    <property type="entry name" value="HDc"/>
    <property type="match status" value="1"/>
</dbReference>
<keyword evidence="6" id="KW-0902">Two-component regulatory system</keyword>
<proteinExistence type="predicted"/>
<comment type="catalytic activity">
    <reaction evidence="1">
        <text>ATP + protein L-histidine = ADP + protein N-phospho-L-histidine.</text>
        <dbReference type="EC" id="2.7.13.3"/>
    </reaction>
</comment>
<evidence type="ECO:0000259" key="7">
    <source>
        <dbReference type="PROSITE" id="PS50109"/>
    </source>
</evidence>
<reference evidence="9" key="1">
    <citation type="submission" date="2018-06" db="EMBL/GenBank/DDBJ databases">
        <authorList>
            <person name="Zhirakovskaya E."/>
        </authorList>
    </citation>
    <scope>NUCLEOTIDE SEQUENCE</scope>
</reference>
<dbReference type="InterPro" id="IPR003661">
    <property type="entry name" value="HisK_dim/P_dom"/>
</dbReference>
<dbReference type="InterPro" id="IPR036890">
    <property type="entry name" value="HATPase_C_sf"/>
</dbReference>
<dbReference type="PROSITE" id="PS50109">
    <property type="entry name" value="HIS_KIN"/>
    <property type="match status" value="1"/>
</dbReference>
<sequence>MAKIVYNNYSMENQELFEKKFSILQEISSAIVITDDITAIANLMLDLAINYTNAEKGSLMLTNDRGELYILAARGIDIQLIKTYRIKIGEGIAGTVAKTLVPVLVEDIENDTRFKENKRDRYKTLSFISCPIVSKNKLHGVLNINDKRDGTPFTEDEFDLITIIANQAAIALENAFLMKQLKLKATELENINRKLIETDVAKTEFIANISHELRTPLNSIKGAIYYLQQSVKMAEDEQKEFHNIISNETGKLISIVENLLDFLRLEDEVRVVKKSIINLADILQEILNSKSLKVILTRKNLQLKIDIKDGISDIVGDKIRVVQFFINLIEGLSYYLERGDSIGITAEENGCVRVKVILSRRLPQAILPYLINSRHLFHTDQPEEKLKLYLAKRVAEFHKWNLAAENIEDAFLISITIPRSKREHIEAVVDTTMELFVEFISELLGLNICSIMLNNELTGELRIKSAKGLDEDVIKQTRIKPGDRIAGWVALEGKPLLIEDIESDPRFDKKNILHYNTKSLLSLPLKTQDKVIGVLNLNNKRTAEPFTKQDLYIASLLCERISHFIERLYSNDYNEDDFKQFISSFDSLINAEKRYHKKNSLIQELMSRIMYKLGVSEEDRKAGIYISMIYDLGLMLIDDSILKKKGLSPLEHRILKVHPYTSVGLLNSFEFSEYIKAAILHHHERYDGRGYPDGLKGEEIPLISRSLSVVDAFCAMITERPYKDALTRDEALEEIRKGSDTIYDPKVVVALEMVLQELQDTL</sequence>
<dbReference type="InterPro" id="IPR036097">
    <property type="entry name" value="HisK_dim/P_sf"/>
</dbReference>
<name>A0A3B1DTZ0_9ZZZZ</name>
<evidence type="ECO:0000256" key="2">
    <source>
        <dbReference type="ARBA" id="ARBA00012438"/>
    </source>
</evidence>
<keyword evidence="3" id="KW-0597">Phosphoprotein</keyword>
<feature type="domain" description="HD-GYP" evidence="8">
    <location>
        <begin position="570"/>
        <end position="762"/>
    </location>
</feature>
<dbReference type="SUPFAM" id="SSF109604">
    <property type="entry name" value="HD-domain/PDEase-like"/>
    <property type="match status" value="1"/>
</dbReference>
<dbReference type="InterPro" id="IPR003607">
    <property type="entry name" value="HD/PDEase_dom"/>
</dbReference>
<dbReference type="FunFam" id="1.10.287.130:FF:000001">
    <property type="entry name" value="Two-component sensor histidine kinase"/>
    <property type="match status" value="1"/>
</dbReference>
<dbReference type="Pfam" id="PF13185">
    <property type="entry name" value="GAF_2"/>
    <property type="match status" value="1"/>
</dbReference>
<evidence type="ECO:0000259" key="8">
    <source>
        <dbReference type="PROSITE" id="PS51832"/>
    </source>
</evidence>
<evidence type="ECO:0000256" key="5">
    <source>
        <dbReference type="ARBA" id="ARBA00022777"/>
    </source>
</evidence>
<feature type="domain" description="Histidine kinase" evidence="7">
    <location>
        <begin position="208"/>
        <end position="421"/>
    </location>
</feature>
<dbReference type="GO" id="GO:0000155">
    <property type="term" value="F:phosphorelay sensor kinase activity"/>
    <property type="evidence" value="ECO:0007669"/>
    <property type="project" value="InterPro"/>
</dbReference>
<dbReference type="PANTHER" id="PTHR43155:SF2">
    <property type="entry name" value="CYCLIC DI-GMP PHOSPHODIESTERASE PA4108"/>
    <property type="match status" value="1"/>
</dbReference>
<evidence type="ECO:0000256" key="3">
    <source>
        <dbReference type="ARBA" id="ARBA00022553"/>
    </source>
</evidence>
<evidence type="ECO:0000313" key="9">
    <source>
        <dbReference type="EMBL" id="VAX32107.1"/>
    </source>
</evidence>
<evidence type="ECO:0000256" key="6">
    <source>
        <dbReference type="ARBA" id="ARBA00023012"/>
    </source>
</evidence>
<dbReference type="SUPFAM" id="SSF55874">
    <property type="entry name" value="ATPase domain of HSP90 chaperone/DNA topoisomerase II/histidine kinase"/>
    <property type="match status" value="1"/>
</dbReference>
<dbReference type="Gene3D" id="3.30.450.40">
    <property type="match status" value="2"/>
</dbReference>
<dbReference type="Gene3D" id="1.10.3210.10">
    <property type="entry name" value="Hypothetical protein af1432"/>
    <property type="match status" value="1"/>
</dbReference>
<evidence type="ECO:0000256" key="4">
    <source>
        <dbReference type="ARBA" id="ARBA00022679"/>
    </source>
</evidence>
<dbReference type="SUPFAM" id="SSF47384">
    <property type="entry name" value="Homodimeric domain of signal transducing histidine kinase"/>
    <property type="match status" value="1"/>
</dbReference>
<dbReference type="InterPro" id="IPR029016">
    <property type="entry name" value="GAF-like_dom_sf"/>
</dbReference>
<dbReference type="SMART" id="SM00065">
    <property type="entry name" value="GAF"/>
    <property type="match status" value="2"/>
</dbReference>
<keyword evidence="5" id="KW-0418">Kinase</keyword>
<dbReference type="SMART" id="SM00388">
    <property type="entry name" value="HisKA"/>
    <property type="match status" value="1"/>
</dbReference>
<dbReference type="Gene3D" id="3.30.565.10">
    <property type="entry name" value="Histidine kinase-like ATPase, C-terminal domain"/>
    <property type="match status" value="1"/>
</dbReference>
<dbReference type="CDD" id="cd00082">
    <property type="entry name" value="HisKA"/>
    <property type="match status" value="1"/>
</dbReference>
<dbReference type="EMBL" id="UOGI01000129">
    <property type="protein sequence ID" value="VAX32107.1"/>
    <property type="molecule type" value="Genomic_DNA"/>
</dbReference>
<accession>A0A3B1DTZ0</accession>
<evidence type="ECO:0000256" key="1">
    <source>
        <dbReference type="ARBA" id="ARBA00000085"/>
    </source>
</evidence>
<protein>
    <recommendedName>
        <fullName evidence="2">histidine kinase</fullName>
        <ecNumber evidence="2">2.7.13.3</ecNumber>
    </recommendedName>
</protein>
<gene>
    <name evidence="9" type="ORF">MNBD_NITROSPIRAE03-1242</name>
</gene>
<dbReference type="InterPro" id="IPR005467">
    <property type="entry name" value="His_kinase_dom"/>
</dbReference>
<dbReference type="Pfam" id="PF00512">
    <property type="entry name" value="HisKA"/>
    <property type="match status" value="1"/>
</dbReference>
<dbReference type="AlphaFoldDB" id="A0A3B1DTZ0"/>
<dbReference type="EC" id="2.7.13.3" evidence="2"/>
<dbReference type="Gene3D" id="1.10.287.130">
    <property type="match status" value="1"/>
</dbReference>
<dbReference type="PANTHER" id="PTHR43155">
    <property type="entry name" value="CYCLIC DI-GMP PHOSPHODIESTERASE PA4108-RELATED"/>
    <property type="match status" value="1"/>
</dbReference>